<gene>
    <name evidence="1" type="ORF">JF886_15990</name>
</gene>
<comment type="caution">
    <text evidence="1">The sequence shown here is derived from an EMBL/GenBank/DDBJ whole genome shotgun (WGS) entry which is preliminary data.</text>
</comment>
<name>A0A934N0X0_9BACT</name>
<reference evidence="1 2" key="1">
    <citation type="submission" date="2020-10" db="EMBL/GenBank/DDBJ databases">
        <title>Ca. Dormibacterota MAGs.</title>
        <authorList>
            <person name="Montgomery K."/>
        </authorList>
    </citation>
    <scope>NUCLEOTIDE SEQUENCE [LARGE SCALE GENOMIC DNA]</scope>
    <source>
        <strain evidence="1">SC8812_S17_18</strain>
    </source>
</reference>
<protein>
    <submittedName>
        <fullName evidence="1">DUF4160 domain-containing protein</fullName>
    </submittedName>
</protein>
<evidence type="ECO:0000313" key="1">
    <source>
        <dbReference type="EMBL" id="MBJ7596330.1"/>
    </source>
</evidence>
<dbReference type="Proteomes" id="UP000606991">
    <property type="component" value="Unassembled WGS sequence"/>
</dbReference>
<dbReference type="InterPro" id="IPR025427">
    <property type="entry name" value="DUF4160"/>
</dbReference>
<dbReference type="Pfam" id="PF13711">
    <property type="entry name" value="DUF4160"/>
    <property type="match status" value="1"/>
</dbReference>
<proteinExistence type="predicted"/>
<organism evidence="1 2">
    <name type="scientific">Candidatus Aeolococcus gillhamiae</name>
    <dbReference type="NCBI Taxonomy" id="3127015"/>
    <lineage>
        <taxon>Bacteria</taxon>
        <taxon>Bacillati</taxon>
        <taxon>Candidatus Dormiibacterota</taxon>
        <taxon>Candidatus Dormibacteria</taxon>
        <taxon>Candidatus Aeolococcales</taxon>
        <taxon>Candidatus Aeolococcaceae</taxon>
        <taxon>Candidatus Aeolococcus</taxon>
    </lineage>
</organism>
<accession>A0A934N0X0</accession>
<dbReference type="RefSeq" id="WP_337314275.1">
    <property type="nucleotide sequence ID" value="NZ_JAEKNS010000157.1"/>
</dbReference>
<evidence type="ECO:0000313" key="2">
    <source>
        <dbReference type="Proteomes" id="UP000606991"/>
    </source>
</evidence>
<sequence length="97" mass="10318">MLLATGGPADMGEIGQAGRGGRVKVLMFPLDHNPPHFHGRLANGSMVQVAIDTGDLMAGTWPPAQLGELEEWRASRVQQLRDAWAIAVAGEIPPVIP</sequence>
<dbReference type="EMBL" id="JAEKNS010000157">
    <property type="protein sequence ID" value="MBJ7596330.1"/>
    <property type="molecule type" value="Genomic_DNA"/>
</dbReference>
<dbReference type="AlphaFoldDB" id="A0A934N0X0"/>